<organism evidence="6 7">
    <name type="scientific">Vairimorpha ceranae</name>
    <dbReference type="NCBI Taxonomy" id="40302"/>
    <lineage>
        <taxon>Eukaryota</taxon>
        <taxon>Fungi</taxon>
        <taxon>Fungi incertae sedis</taxon>
        <taxon>Microsporidia</taxon>
        <taxon>Nosematidae</taxon>
        <taxon>Vairimorpha</taxon>
    </lineage>
</organism>
<name>A0A0F9YQ74_9MICR</name>
<dbReference type="RefSeq" id="XP_024330554.1">
    <property type="nucleotide sequence ID" value="XM_024475656.1"/>
</dbReference>
<dbReference type="GO" id="GO:0003682">
    <property type="term" value="F:chromatin binding"/>
    <property type="evidence" value="ECO:0007669"/>
    <property type="project" value="TreeGrafter"/>
</dbReference>
<dbReference type="GO" id="GO:0003688">
    <property type="term" value="F:DNA replication origin binding"/>
    <property type="evidence" value="ECO:0007669"/>
    <property type="project" value="TreeGrafter"/>
</dbReference>
<dbReference type="AlphaFoldDB" id="A0A0F9YQ74"/>
<evidence type="ECO:0000256" key="5">
    <source>
        <dbReference type="ARBA" id="ARBA00023306"/>
    </source>
</evidence>
<dbReference type="GO" id="GO:0006270">
    <property type="term" value="P:DNA replication initiation"/>
    <property type="evidence" value="ECO:0007669"/>
    <property type="project" value="InterPro"/>
</dbReference>
<keyword evidence="6" id="KW-0687">Ribonucleoprotein</keyword>
<gene>
    <name evidence="6" type="ORF">AAJ76_4400028317</name>
</gene>
<sequence length="431" mass="51199">MYHTNDPYKFIRHIKKLSLLRIFVQSDVISLCALKMFTTILKKEMIKHEIVFVNEDTLLDLDTEFYYITSDIEDDKENTFNNLSFMKIENLINSTKRLLFGEEVCFCCSDRLDILYNMYKLLKHSSFIDEGSLWALIVGFSFYKIYLYKKSEEVKDDSEEDNYYSNSSICTTCNEMYTTICIEIKKLDREDKDGIFLEYDVSLPILNYSNLYRSIQHDVYFIAKYKLIYKKRKDLEDIKIKSFLAKKGISIVKAKEKYNNLDHTTKKYISSVIDTCKIFIRKKGHTHKITSIDCYFLMNRYLFKNQSAEAYLLLNNPTDYFNDKKINDIYDSIQSIKDSIAYVSKVDKLLIFKLSYKNILNINSYIKFAYNMIDLYKRERQLKYSFILMLDKFEISKCVVYGKQISLSNINIDGIVKIDKQEFLRNLVNDK</sequence>
<dbReference type="VEuPathDB" id="MicrosporidiaDB:AAJ76_4400028317"/>
<keyword evidence="6" id="KW-0689">Ribosomal protein</keyword>
<keyword evidence="5" id="KW-0131">Cell cycle</keyword>
<dbReference type="PANTHER" id="PTHR10507">
    <property type="entry name" value="CDC45-RELATED PROTEIN"/>
    <property type="match status" value="1"/>
</dbReference>
<proteinExistence type="inferred from homology"/>
<comment type="similarity">
    <text evidence="2">Belongs to the CDC45 family.</text>
</comment>
<dbReference type="GO" id="GO:1902977">
    <property type="term" value="P:mitotic DNA replication preinitiation complex assembly"/>
    <property type="evidence" value="ECO:0007669"/>
    <property type="project" value="TreeGrafter"/>
</dbReference>
<dbReference type="OrthoDB" id="2194671at2759"/>
<accession>A0A0F9YQ74</accession>
<evidence type="ECO:0000256" key="3">
    <source>
        <dbReference type="ARBA" id="ARBA00022705"/>
    </source>
</evidence>
<dbReference type="Proteomes" id="UP000034350">
    <property type="component" value="Unassembled WGS sequence"/>
</dbReference>
<dbReference type="GO" id="GO:0005840">
    <property type="term" value="C:ribosome"/>
    <property type="evidence" value="ECO:0007669"/>
    <property type="project" value="UniProtKB-KW"/>
</dbReference>
<dbReference type="EMBL" id="JPQZ01000044">
    <property type="protein sequence ID" value="KKO74812.1"/>
    <property type="molecule type" value="Genomic_DNA"/>
</dbReference>
<dbReference type="GO" id="GO:0031261">
    <property type="term" value="C:DNA replication preinitiation complex"/>
    <property type="evidence" value="ECO:0007669"/>
    <property type="project" value="TreeGrafter"/>
</dbReference>
<comment type="subcellular location">
    <subcellularLocation>
        <location evidence="1">Nucleus</location>
    </subcellularLocation>
</comment>
<evidence type="ECO:0000256" key="1">
    <source>
        <dbReference type="ARBA" id="ARBA00004123"/>
    </source>
</evidence>
<dbReference type="VEuPathDB" id="MicrosporidiaDB:NCER_100770"/>
<evidence type="ECO:0000256" key="2">
    <source>
        <dbReference type="ARBA" id="ARBA00010727"/>
    </source>
</evidence>
<keyword evidence="4" id="KW-0539">Nucleus</keyword>
<dbReference type="VEuPathDB" id="MicrosporidiaDB:G9O61_00g020780"/>
<dbReference type="GO" id="GO:0003697">
    <property type="term" value="F:single-stranded DNA binding"/>
    <property type="evidence" value="ECO:0007669"/>
    <property type="project" value="TreeGrafter"/>
</dbReference>
<evidence type="ECO:0000313" key="6">
    <source>
        <dbReference type="EMBL" id="KKO74812.1"/>
    </source>
</evidence>
<dbReference type="InterPro" id="IPR003874">
    <property type="entry name" value="CDC45"/>
</dbReference>
<dbReference type="GO" id="GO:0000727">
    <property type="term" value="P:double-strand break repair via break-induced replication"/>
    <property type="evidence" value="ECO:0007669"/>
    <property type="project" value="TreeGrafter"/>
</dbReference>
<dbReference type="Pfam" id="PF02724">
    <property type="entry name" value="CDC45"/>
    <property type="match status" value="1"/>
</dbReference>
<evidence type="ECO:0000313" key="7">
    <source>
        <dbReference type="Proteomes" id="UP000034350"/>
    </source>
</evidence>
<protein>
    <submittedName>
        <fullName evidence="6">Ribosomal protein l24e</fullName>
    </submittedName>
</protein>
<evidence type="ECO:0000256" key="4">
    <source>
        <dbReference type="ARBA" id="ARBA00023242"/>
    </source>
</evidence>
<dbReference type="PANTHER" id="PTHR10507:SF0">
    <property type="entry name" value="CELL DIVISION CONTROL PROTEIN 45 HOMOLOG"/>
    <property type="match status" value="1"/>
</dbReference>
<reference evidence="6 7" key="1">
    <citation type="journal article" date="2015" name="Environ. Microbiol.">
        <title>Genome analyses suggest the presence of polyploidy and recent human-driven expansions in eight global populations of the honeybee pathogen Nosema ceranae.</title>
        <authorList>
            <person name="Pelin A."/>
            <person name="Selman M."/>
            <person name="Aris-Brosou S."/>
            <person name="Farinelli L."/>
            <person name="Corradi N."/>
        </authorList>
    </citation>
    <scope>NUCLEOTIDE SEQUENCE [LARGE SCALE GENOMIC DNA]</scope>
    <source>
        <strain evidence="6 7">PA08 1199</strain>
    </source>
</reference>
<dbReference type="GeneID" id="36320603"/>
<keyword evidence="3" id="KW-0235">DNA replication</keyword>
<comment type="caution">
    <text evidence="6">The sequence shown here is derived from an EMBL/GenBank/DDBJ whole genome shotgun (WGS) entry which is preliminary data.</text>
</comment>
<keyword evidence="7" id="KW-1185">Reference proteome</keyword>